<evidence type="ECO:0000256" key="4">
    <source>
        <dbReference type="PROSITE-ProRule" id="PRU00221"/>
    </source>
</evidence>
<feature type="repeat" description="WD" evidence="4">
    <location>
        <begin position="700"/>
        <end position="716"/>
    </location>
</feature>
<feature type="repeat" description="WD" evidence="4">
    <location>
        <begin position="558"/>
        <end position="590"/>
    </location>
</feature>
<dbReference type="KEGG" id="edi:EDI_016540"/>
<keyword evidence="1 4" id="KW-0853">WD repeat</keyword>
<evidence type="ECO:0000256" key="2">
    <source>
        <dbReference type="ARBA" id="ARBA00022737"/>
    </source>
</evidence>
<dbReference type="InterPro" id="IPR015943">
    <property type="entry name" value="WD40/YVTN_repeat-like_dom_sf"/>
</dbReference>
<sequence length="836" mass="96706">MNLVSVEDMVCVVDKILDETNDSSFWEETIQSQVKEKDRKISIDSNISYLDEKENLVFIKTKGIIDINYQQLNNFMQGTIYYRLNPFVVKYNEIETTSQYSIFEVEYNIFGYNKVAFCCKKQSIIKNNKHYYFILNITDDRSNAIPFRDSQYLYRCFVFEQLSYGIKITDIFKIQPTPWCHPIDNLMGARRQTQVSIRFFKMLLDISGLMTEEIPLYIELERNGFEKILTQTLPGKEVYSNCNYKISEISRFKGDINFQCVGIFRKKTNLKMNIETMIRLVFQNRCQIIEKQDNYFLLKKGPSKYYDATPDTIIFSLFIYSDECSMFHYHSAPIERLNKSNSKMFFFNSAYVLLSKDINGYWNVQYFFDVSEKTTELSMEVIHTFLNNMENSIYSYSSLFNDTKEPFKYSTLQFELENKKSIEGTYFFVNLNHTILQKICLYLTENDIKNLKATNKHIKTIINYVFSSEDNPNNKCSKSLDDNLLVLNSKAIPVLPSLFNLVTTFNEPTDNKSTVLLSNKSICRLPLQKQSSLLPSINSLYSTTSEKDIHNQSSFQVLEGHSNVINSIDIHSNNVEFISGSSDRKLKVWDTTHQPITNKVFIGPNSSIVSSVYHNNFICVGYKCGTIKYIDTEDIHKSIIFDSLTGKINGFLPLQNNSFVVWNDTVEIINYFNFKQTIIYTYSNHLRKVTVVKQFIPSVYISGSVDRTVHIWDIRSHFPTIGEIKPHKSGVLQLGVIDSYHFCSIGNEKVLMVWDIRNLKSSSHYIENKVDAICCSNNQIICGCDDSTVKIYNSSYQLIKTLTCPLRGTNFTVISTKNNSLVAGSRNGNLFYVTGL</sequence>
<dbReference type="GO" id="GO:0071013">
    <property type="term" value="C:catalytic step 2 spliceosome"/>
    <property type="evidence" value="ECO:0007669"/>
    <property type="project" value="TreeGrafter"/>
</dbReference>
<dbReference type="PROSITE" id="PS50082">
    <property type="entry name" value="WD_REPEATS_2"/>
    <property type="match status" value="2"/>
</dbReference>
<dbReference type="Proteomes" id="UP000008076">
    <property type="component" value="Unassembled WGS sequence"/>
</dbReference>
<dbReference type="OrthoDB" id="273067at2759"/>
<protein>
    <submittedName>
        <fullName evidence="5">Uncharacterized protein</fullName>
    </submittedName>
</protein>
<keyword evidence="2" id="KW-0677">Repeat</keyword>
<dbReference type="OMA" id="GYKCGTI"/>
<dbReference type="eggNOG" id="KOG0267">
    <property type="taxonomic scope" value="Eukaryota"/>
</dbReference>
<evidence type="ECO:0000313" key="5">
    <source>
        <dbReference type="EMBL" id="EDR23862.1"/>
    </source>
</evidence>
<dbReference type="VEuPathDB" id="AmoebaDB:EDI_016540"/>
<dbReference type="InterPro" id="IPR036322">
    <property type="entry name" value="WD40_repeat_dom_sf"/>
</dbReference>
<organism evidence="6">
    <name type="scientific">Entamoeba dispar (strain ATCC PRA-260 / SAW760)</name>
    <dbReference type="NCBI Taxonomy" id="370354"/>
    <lineage>
        <taxon>Eukaryota</taxon>
        <taxon>Amoebozoa</taxon>
        <taxon>Evosea</taxon>
        <taxon>Archamoebae</taxon>
        <taxon>Mastigamoebida</taxon>
        <taxon>Entamoebidae</taxon>
        <taxon>Entamoeba</taxon>
    </lineage>
</organism>
<accession>B0ENN5</accession>
<dbReference type="InterPro" id="IPR020472">
    <property type="entry name" value="WD40_PAC1"/>
</dbReference>
<keyword evidence="6" id="KW-1185">Reference proteome</keyword>
<dbReference type="InterPro" id="IPR001680">
    <property type="entry name" value="WD40_rpt"/>
</dbReference>
<dbReference type="SUPFAM" id="SSF50978">
    <property type="entry name" value="WD40 repeat-like"/>
    <property type="match status" value="1"/>
</dbReference>
<dbReference type="InterPro" id="IPR051980">
    <property type="entry name" value="WD_repeat_MORG1"/>
</dbReference>
<comment type="similarity">
    <text evidence="3">Belongs to the WD repeat MORG1 family.</text>
</comment>
<evidence type="ECO:0000313" key="6">
    <source>
        <dbReference type="Proteomes" id="UP000008076"/>
    </source>
</evidence>
<dbReference type="SMART" id="SM00320">
    <property type="entry name" value="WD40"/>
    <property type="match status" value="6"/>
</dbReference>
<dbReference type="PANTHER" id="PTHR22842:SF1">
    <property type="match status" value="1"/>
</dbReference>
<dbReference type="GO" id="GO:0000398">
    <property type="term" value="P:mRNA splicing, via spliceosome"/>
    <property type="evidence" value="ECO:0007669"/>
    <property type="project" value="TreeGrafter"/>
</dbReference>
<proteinExistence type="inferred from homology"/>
<dbReference type="AlphaFoldDB" id="B0ENN5"/>
<dbReference type="PANTHER" id="PTHR22842">
    <property type="entry name" value="WD40 REPEAT PROTEIN"/>
    <property type="match status" value="1"/>
</dbReference>
<name>B0ENN5_ENTDS</name>
<dbReference type="RefSeq" id="XP_001739751.1">
    <property type="nucleotide sequence ID" value="XM_001739699.1"/>
</dbReference>
<dbReference type="EMBL" id="DS550125">
    <property type="protein sequence ID" value="EDR23862.1"/>
    <property type="molecule type" value="Genomic_DNA"/>
</dbReference>
<gene>
    <name evidence="5" type="ORF">EDI_016540</name>
</gene>
<evidence type="ECO:0000256" key="1">
    <source>
        <dbReference type="ARBA" id="ARBA00022574"/>
    </source>
</evidence>
<dbReference type="PROSITE" id="PS50294">
    <property type="entry name" value="WD_REPEATS_REGION"/>
    <property type="match status" value="1"/>
</dbReference>
<evidence type="ECO:0000256" key="3">
    <source>
        <dbReference type="ARBA" id="ARBA00038145"/>
    </source>
</evidence>
<dbReference type="Pfam" id="PF00400">
    <property type="entry name" value="WD40"/>
    <property type="match status" value="2"/>
</dbReference>
<reference evidence="6" key="1">
    <citation type="submission" date="2007-12" db="EMBL/GenBank/DDBJ databases">
        <title>Annotation of Entamoeba dispar SAW760.</title>
        <authorList>
            <person name="Lorenzi H."/>
            <person name="Inman J."/>
            <person name="Schobel S."/>
            <person name="Amedeo P."/>
            <person name="Caler E."/>
        </authorList>
    </citation>
    <scope>NUCLEOTIDE SEQUENCE [LARGE SCALE GENOMIC DNA]</scope>
    <source>
        <strain evidence="6">ATCC PRA-260 / SAW760</strain>
    </source>
</reference>
<dbReference type="PRINTS" id="PR00320">
    <property type="entry name" value="GPROTEINBRPT"/>
</dbReference>
<dbReference type="GeneID" id="5884894"/>
<dbReference type="Gene3D" id="2.130.10.10">
    <property type="entry name" value="YVTN repeat-like/Quinoprotein amine dehydrogenase"/>
    <property type="match status" value="2"/>
</dbReference>